<evidence type="ECO:0000313" key="2">
    <source>
        <dbReference type="Proteomes" id="UP001177260"/>
    </source>
</evidence>
<name>A0ACC3BFX1_9EURO</name>
<gene>
    <name evidence="1" type="ORF">N8T08_005271</name>
</gene>
<accession>A0ACC3BFX1</accession>
<protein>
    <submittedName>
        <fullName evidence="1">Uncharacterized protein</fullName>
    </submittedName>
</protein>
<sequence>MNPHPVLVPNRFISSLKEFHVALSIALTDIVQRWFADGTDLPSRMPLERNEENFLRWINQLTERKLFPAYEGHQGNWRPDFLLPKDRDGFQICEINSRFPSNGIDMTAMIYKSLDDSKIKPPSLEVAADPEHMMSRLTALFHSTQARSLHFVQNEENHPMVESLMRFLSDLNPRVLKPDDLHLVSDETSPTGYKLQSADMEDIQQVALRLFTRELASLSPEMQRQLAFHSCNDIRSIFLIHDKRILGILHQELDDLVTKHRVLTRRQADLLREHVIFTILPGSKELEELSDSYYQGKVSKNNFILKPIRSGHGQGITFGDDLSISEWEAILADMKNPEITISDRTVYIIQPVIEQAEGDMFLDEDTGVQRVQRVGTYHSMHGEFAALGAWRVGVSANRTTNMALGDAWKMGSVVMKTN</sequence>
<proteinExistence type="predicted"/>
<evidence type="ECO:0000313" key="1">
    <source>
        <dbReference type="EMBL" id="KAK1149717.1"/>
    </source>
</evidence>
<reference evidence="1 2" key="1">
    <citation type="journal article" date="2023" name="ACS Omega">
        <title>Identification of the Neoaspergillic Acid Biosynthesis Gene Cluster by Establishing an In Vitro CRISPR-Ribonucleoprotein Genetic System in Aspergillus melleus.</title>
        <authorList>
            <person name="Yuan B."/>
            <person name="Grau M.F."/>
            <person name="Murata R.M."/>
            <person name="Torok T."/>
            <person name="Venkateswaran K."/>
            <person name="Stajich J.E."/>
            <person name="Wang C.C.C."/>
        </authorList>
    </citation>
    <scope>NUCLEOTIDE SEQUENCE [LARGE SCALE GENOMIC DNA]</scope>
    <source>
        <strain evidence="1 2">IMV 1140</strain>
    </source>
</reference>
<organism evidence="1 2">
    <name type="scientific">Aspergillus melleus</name>
    <dbReference type="NCBI Taxonomy" id="138277"/>
    <lineage>
        <taxon>Eukaryota</taxon>
        <taxon>Fungi</taxon>
        <taxon>Dikarya</taxon>
        <taxon>Ascomycota</taxon>
        <taxon>Pezizomycotina</taxon>
        <taxon>Eurotiomycetes</taxon>
        <taxon>Eurotiomycetidae</taxon>
        <taxon>Eurotiales</taxon>
        <taxon>Aspergillaceae</taxon>
        <taxon>Aspergillus</taxon>
        <taxon>Aspergillus subgen. Circumdati</taxon>
    </lineage>
</organism>
<dbReference type="Proteomes" id="UP001177260">
    <property type="component" value="Unassembled WGS sequence"/>
</dbReference>
<comment type="caution">
    <text evidence="1">The sequence shown here is derived from an EMBL/GenBank/DDBJ whole genome shotgun (WGS) entry which is preliminary data.</text>
</comment>
<dbReference type="EMBL" id="JAOPJF010000003">
    <property type="protein sequence ID" value="KAK1149717.1"/>
    <property type="molecule type" value="Genomic_DNA"/>
</dbReference>
<keyword evidence="2" id="KW-1185">Reference proteome</keyword>